<dbReference type="InParanoid" id="D3BJY8"/>
<evidence type="ECO:0000256" key="2">
    <source>
        <dbReference type="ARBA" id="ARBA00022540"/>
    </source>
</evidence>
<accession>D3BJY8</accession>
<dbReference type="Pfam" id="PF19445">
    <property type="entry name" value="eIF3h_C"/>
    <property type="match status" value="1"/>
</dbReference>
<dbReference type="InterPro" id="IPR000555">
    <property type="entry name" value="JAMM/MPN+_dom"/>
</dbReference>
<organism evidence="6 7">
    <name type="scientific">Heterostelium pallidum (strain ATCC 26659 / Pp 5 / PN500)</name>
    <name type="common">Cellular slime mold</name>
    <name type="synonym">Polysphondylium pallidum</name>
    <dbReference type="NCBI Taxonomy" id="670386"/>
    <lineage>
        <taxon>Eukaryota</taxon>
        <taxon>Amoebozoa</taxon>
        <taxon>Evosea</taxon>
        <taxon>Eumycetozoa</taxon>
        <taxon>Dictyostelia</taxon>
        <taxon>Acytosteliales</taxon>
        <taxon>Acytosteliaceae</taxon>
        <taxon>Heterostelium</taxon>
    </lineage>
</organism>
<dbReference type="HAMAP" id="MF_03007">
    <property type="entry name" value="eIF3h"/>
    <property type="match status" value="1"/>
</dbReference>
<evidence type="ECO:0000256" key="1">
    <source>
        <dbReference type="ARBA" id="ARBA00022490"/>
    </source>
</evidence>
<comment type="caution">
    <text evidence="6">The sequence shown here is derived from an EMBL/GenBank/DDBJ whole genome shotgun (WGS) entry which is preliminary data.</text>
</comment>
<dbReference type="InterPro" id="IPR050242">
    <property type="entry name" value="JAMM_MPN+_peptidase_M67A"/>
</dbReference>
<evidence type="ECO:0000256" key="3">
    <source>
        <dbReference type="ARBA" id="ARBA00022917"/>
    </source>
</evidence>
<dbReference type="RefSeq" id="XP_020430344.1">
    <property type="nucleotide sequence ID" value="XM_020579669.1"/>
</dbReference>
<keyword evidence="1 4" id="KW-0963">Cytoplasm</keyword>
<dbReference type="AlphaFoldDB" id="D3BJY8"/>
<dbReference type="Proteomes" id="UP000001396">
    <property type="component" value="Unassembled WGS sequence"/>
</dbReference>
<reference evidence="6 7" key="1">
    <citation type="journal article" date="2011" name="Genome Res.">
        <title>Phylogeny-wide analysis of social amoeba genomes highlights ancient origins for complex intercellular communication.</title>
        <authorList>
            <person name="Heidel A.J."/>
            <person name="Lawal H.M."/>
            <person name="Felder M."/>
            <person name="Schilde C."/>
            <person name="Helps N.R."/>
            <person name="Tunggal B."/>
            <person name="Rivero F."/>
            <person name="John U."/>
            <person name="Schleicher M."/>
            <person name="Eichinger L."/>
            <person name="Platzer M."/>
            <person name="Noegel A.A."/>
            <person name="Schaap P."/>
            <person name="Gloeckner G."/>
        </authorList>
    </citation>
    <scope>NUCLEOTIDE SEQUENCE [LARGE SCALE GENOMIC DNA]</scope>
    <source>
        <strain evidence="7">ATCC 26659 / Pp 5 / PN500</strain>
    </source>
</reference>
<dbReference type="EMBL" id="ADBJ01000038">
    <property type="protein sequence ID" value="EFA78218.1"/>
    <property type="molecule type" value="Genomic_DNA"/>
</dbReference>
<dbReference type="PANTHER" id="PTHR10410">
    <property type="entry name" value="EUKARYOTIC TRANSLATION INITIATION FACTOR 3 -RELATED"/>
    <property type="match status" value="1"/>
</dbReference>
<proteinExistence type="inferred from homology"/>
<dbReference type="FunFam" id="3.40.140.10:FF:000052">
    <property type="entry name" value="Eukaryotic translation initiation factor 3 subunit H"/>
    <property type="match status" value="1"/>
</dbReference>
<evidence type="ECO:0000256" key="4">
    <source>
        <dbReference type="HAMAP-Rule" id="MF_03007"/>
    </source>
</evidence>
<dbReference type="CDD" id="cd08065">
    <property type="entry name" value="MPN_eIF3h"/>
    <property type="match status" value="1"/>
</dbReference>
<dbReference type="GO" id="GO:0033290">
    <property type="term" value="C:eukaryotic 48S preinitiation complex"/>
    <property type="evidence" value="ECO:0007669"/>
    <property type="project" value="UniProtKB-UniRule"/>
</dbReference>
<dbReference type="STRING" id="670386.D3BJY8"/>
<dbReference type="GO" id="GO:0003743">
    <property type="term" value="F:translation initiation factor activity"/>
    <property type="evidence" value="ECO:0007669"/>
    <property type="project" value="UniProtKB-UniRule"/>
</dbReference>
<dbReference type="PROSITE" id="PS50249">
    <property type="entry name" value="MPN"/>
    <property type="match status" value="1"/>
</dbReference>
<comment type="subcellular location">
    <subcellularLocation>
        <location evidence="4">Cytoplasm</location>
    </subcellularLocation>
</comment>
<evidence type="ECO:0000313" key="6">
    <source>
        <dbReference type="EMBL" id="EFA78218.1"/>
    </source>
</evidence>
<evidence type="ECO:0000313" key="7">
    <source>
        <dbReference type="Proteomes" id="UP000001396"/>
    </source>
</evidence>
<dbReference type="GeneID" id="31364345"/>
<dbReference type="GO" id="GO:0016282">
    <property type="term" value="C:eukaryotic 43S preinitiation complex"/>
    <property type="evidence" value="ECO:0007669"/>
    <property type="project" value="UniProtKB-UniRule"/>
</dbReference>
<dbReference type="InterPro" id="IPR037518">
    <property type="entry name" value="MPN"/>
</dbReference>
<feature type="domain" description="MPN" evidence="5">
    <location>
        <begin position="19"/>
        <end position="155"/>
    </location>
</feature>
<comment type="function">
    <text evidence="4">Component of the eukaryotic translation initiation factor 3 (eIF-3) complex, which is involved in protein synthesis of a specialized repertoire of mRNAs and, together with other initiation factors, stimulates binding of mRNA and methionyl-tRNAi to the 40S ribosome. The eIF-3 complex specifically targets and initiates translation of a subset of mRNAs involved in cell proliferation.</text>
</comment>
<dbReference type="InterPro" id="IPR027524">
    <property type="entry name" value="eIF3h"/>
</dbReference>
<dbReference type="Gene3D" id="3.40.140.10">
    <property type="entry name" value="Cytidine Deaminase, domain 2"/>
    <property type="match status" value="1"/>
</dbReference>
<dbReference type="OMA" id="WYQSTYF"/>
<dbReference type="SMART" id="SM00232">
    <property type="entry name" value="JAB_MPN"/>
    <property type="match status" value="1"/>
</dbReference>
<comment type="subunit">
    <text evidence="4">Component of the eukaryotic translation initiation factor 3 (eIF-3) complex.</text>
</comment>
<keyword evidence="7" id="KW-1185">Reference proteome</keyword>
<dbReference type="GO" id="GO:0008237">
    <property type="term" value="F:metallopeptidase activity"/>
    <property type="evidence" value="ECO:0007669"/>
    <property type="project" value="InterPro"/>
</dbReference>
<dbReference type="InterPro" id="IPR045810">
    <property type="entry name" value="eIF3h_C"/>
</dbReference>
<sequence>MNIDQQIEADFNNPKLDVVQIDGIVVMKIIKNCKEYLPELVPGQLLGIDIGTSLEVSSCFPFPNLRDQEDDLNEGGIAEYQLEMMRFLREVNIDSNTVGWYTPTYLNSFFNESVIETQYKYQSAINQKCVLLVYDPIKTAQGTLSLRCYRLTTTFMELFRNHPYSRERMDNAALSFADIFEQIPIRIHNAQLINALLYELRDDSISNFDRLNIGNNLYLEKVVEGMTDCVDSLSQEVSKVANYQRQYQQQQFIRNSFIQKKTLEGQKVEEEEIAAHVASMVNKPLHAPSKVTSLLLTNQINNYCDQLSSFCGGSLTKLSLYRELTNK</sequence>
<gene>
    <name evidence="6" type="primary">eIF3s3</name>
    <name evidence="6" type="ORF">PPL_08868</name>
</gene>
<evidence type="ECO:0000259" key="5">
    <source>
        <dbReference type="PROSITE" id="PS50249"/>
    </source>
</evidence>
<keyword evidence="3 4" id="KW-0648">Protein biosynthesis</keyword>
<comment type="similarity">
    <text evidence="4">Belongs to the eIF-3 subunit H family.</text>
</comment>
<dbReference type="Pfam" id="PF01398">
    <property type="entry name" value="JAB"/>
    <property type="match status" value="1"/>
</dbReference>
<dbReference type="GO" id="GO:0001732">
    <property type="term" value="P:formation of cytoplasmic translation initiation complex"/>
    <property type="evidence" value="ECO:0007669"/>
    <property type="project" value="UniProtKB-UniRule"/>
</dbReference>
<dbReference type="FunCoup" id="D3BJY8">
    <property type="interactions" value="1057"/>
</dbReference>
<dbReference type="GO" id="GO:0005852">
    <property type="term" value="C:eukaryotic translation initiation factor 3 complex"/>
    <property type="evidence" value="ECO:0007669"/>
    <property type="project" value="UniProtKB-UniRule"/>
</dbReference>
<keyword evidence="2 4" id="KW-0396">Initiation factor</keyword>
<protein>
    <recommendedName>
        <fullName evidence="4">Eukaryotic translation initiation factor 3 subunit H</fullName>
        <shortName evidence="4">eIF3h</shortName>
    </recommendedName>
</protein>
<name>D3BJY8_HETP5</name>